<evidence type="ECO:0000259" key="10">
    <source>
        <dbReference type="Pfam" id="PF23598"/>
    </source>
</evidence>
<keyword evidence="12" id="KW-1185">Reference proteome</keyword>
<dbReference type="GO" id="GO:0006952">
    <property type="term" value="P:defense response"/>
    <property type="evidence" value="ECO:0007669"/>
    <property type="project" value="UniProtKB-KW"/>
</dbReference>
<evidence type="ECO:0000259" key="7">
    <source>
        <dbReference type="Pfam" id="PF00931"/>
    </source>
</evidence>
<dbReference type="InterPro" id="IPR032675">
    <property type="entry name" value="LRR_dom_sf"/>
</dbReference>
<evidence type="ECO:0000256" key="6">
    <source>
        <dbReference type="ARBA" id="ARBA00022840"/>
    </source>
</evidence>
<dbReference type="InterPro" id="IPR055414">
    <property type="entry name" value="LRR_R13L4/SHOC2-like"/>
</dbReference>
<dbReference type="CDD" id="cd14798">
    <property type="entry name" value="RX-CC_like"/>
    <property type="match status" value="1"/>
</dbReference>
<dbReference type="Gene3D" id="1.20.5.4130">
    <property type="match status" value="1"/>
</dbReference>
<reference evidence="11" key="1">
    <citation type="submission" date="2022-12" db="EMBL/GenBank/DDBJ databases">
        <title>Draft genome assemblies for two species of Escallonia (Escalloniales).</title>
        <authorList>
            <person name="Chanderbali A."/>
            <person name="Dervinis C."/>
            <person name="Anghel I."/>
            <person name="Soltis D."/>
            <person name="Soltis P."/>
            <person name="Zapata F."/>
        </authorList>
    </citation>
    <scope>NUCLEOTIDE SEQUENCE</scope>
    <source>
        <strain evidence="11">UCBG92.1500</strain>
        <tissue evidence="11">Leaf</tissue>
    </source>
</reference>
<dbReference type="Gene3D" id="1.10.8.430">
    <property type="entry name" value="Helical domain of apoptotic protease-activating factors"/>
    <property type="match status" value="1"/>
</dbReference>
<dbReference type="Gene3D" id="3.80.10.10">
    <property type="entry name" value="Ribonuclease Inhibitor"/>
    <property type="match status" value="1"/>
</dbReference>
<evidence type="ECO:0000313" key="12">
    <source>
        <dbReference type="Proteomes" id="UP001187471"/>
    </source>
</evidence>
<feature type="domain" description="Disease resistance N-terminal" evidence="8">
    <location>
        <begin position="11"/>
        <end position="95"/>
    </location>
</feature>
<dbReference type="InterPro" id="IPR038005">
    <property type="entry name" value="RX-like_CC"/>
</dbReference>
<dbReference type="GO" id="GO:0043531">
    <property type="term" value="F:ADP binding"/>
    <property type="evidence" value="ECO:0007669"/>
    <property type="project" value="InterPro"/>
</dbReference>
<dbReference type="PANTHER" id="PTHR36766:SF61">
    <property type="entry name" value="NB-ARC DOMAIN DISEASE RESISTANCE PROTEIN"/>
    <property type="match status" value="1"/>
</dbReference>
<dbReference type="InterPro" id="IPR001611">
    <property type="entry name" value="Leu-rich_rpt"/>
</dbReference>
<accession>A0AA88QVK6</accession>
<dbReference type="Pfam" id="PF23598">
    <property type="entry name" value="LRR_14"/>
    <property type="match status" value="1"/>
</dbReference>
<dbReference type="Pfam" id="PF23559">
    <property type="entry name" value="WHD_DRP"/>
    <property type="match status" value="1"/>
</dbReference>
<evidence type="ECO:0000256" key="3">
    <source>
        <dbReference type="ARBA" id="ARBA00022737"/>
    </source>
</evidence>
<dbReference type="InterPro" id="IPR058922">
    <property type="entry name" value="WHD_DRP"/>
</dbReference>
<name>A0AA88QVK6_9ASTE</name>
<dbReference type="Gene3D" id="3.40.50.300">
    <property type="entry name" value="P-loop containing nucleotide triphosphate hydrolases"/>
    <property type="match status" value="2"/>
</dbReference>
<dbReference type="PRINTS" id="PR00364">
    <property type="entry name" value="DISEASERSIST"/>
</dbReference>
<feature type="domain" description="NB-ARC" evidence="7">
    <location>
        <begin position="230"/>
        <end position="314"/>
    </location>
</feature>
<evidence type="ECO:0000256" key="2">
    <source>
        <dbReference type="ARBA" id="ARBA00022614"/>
    </source>
</evidence>
<gene>
    <name evidence="11" type="ORF">RJ640_010791</name>
</gene>
<keyword evidence="3" id="KW-0677">Repeat</keyword>
<evidence type="ECO:0000256" key="5">
    <source>
        <dbReference type="ARBA" id="ARBA00022821"/>
    </source>
</evidence>
<feature type="domain" description="Disease resistance protein winged helix" evidence="9">
    <location>
        <begin position="401"/>
        <end position="470"/>
    </location>
</feature>
<dbReference type="GO" id="GO:0051707">
    <property type="term" value="P:response to other organism"/>
    <property type="evidence" value="ECO:0007669"/>
    <property type="project" value="UniProtKB-ARBA"/>
</dbReference>
<organism evidence="11 12">
    <name type="scientific">Escallonia rubra</name>
    <dbReference type="NCBI Taxonomy" id="112253"/>
    <lineage>
        <taxon>Eukaryota</taxon>
        <taxon>Viridiplantae</taxon>
        <taxon>Streptophyta</taxon>
        <taxon>Embryophyta</taxon>
        <taxon>Tracheophyta</taxon>
        <taxon>Spermatophyta</taxon>
        <taxon>Magnoliopsida</taxon>
        <taxon>eudicotyledons</taxon>
        <taxon>Gunneridae</taxon>
        <taxon>Pentapetalae</taxon>
        <taxon>asterids</taxon>
        <taxon>campanulids</taxon>
        <taxon>Escalloniales</taxon>
        <taxon>Escalloniaceae</taxon>
        <taxon>Escallonia</taxon>
    </lineage>
</organism>
<dbReference type="GO" id="GO:0005524">
    <property type="term" value="F:ATP binding"/>
    <property type="evidence" value="ECO:0007669"/>
    <property type="project" value="UniProtKB-KW"/>
</dbReference>
<dbReference type="InterPro" id="IPR042197">
    <property type="entry name" value="Apaf_helical"/>
</dbReference>
<dbReference type="PANTHER" id="PTHR36766">
    <property type="entry name" value="PLANT BROAD-SPECTRUM MILDEW RESISTANCE PROTEIN RPW8"/>
    <property type="match status" value="1"/>
</dbReference>
<protein>
    <submittedName>
        <fullName evidence="11">Uncharacterized protein</fullName>
    </submittedName>
</protein>
<dbReference type="Proteomes" id="UP001187471">
    <property type="component" value="Unassembled WGS sequence"/>
</dbReference>
<dbReference type="InterPro" id="IPR027417">
    <property type="entry name" value="P-loop_NTPase"/>
</dbReference>
<dbReference type="InterPro" id="IPR041118">
    <property type="entry name" value="Rx_N"/>
</dbReference>
<keyword evidence="2" id="KW-0433">Leucine-rich repeat</keyword>
<dbReference type="EMBL" id="JAVXUO010002165">
    <property type="protein sequence ID" value="KAK2975732.1"/>
    <property type="molecule type" value="Genomic_DNA"/>
</dbReference>
<evidence type="ECO:0000259" key="8">
    <source>
        <dbReference type="Pfam" id="PF18052"/>
    </source>
</evidence>
<feature type="domain" description="NB-ARC" evidence="7">
    <location>
        <begin position="168"/>
        <end position="222"/>
    </location>
</feature>
<comment type="similarity">
    <text evidence="1">Belongs to the disease resistance NB-LRR family.</text>
</comment>
<dbReference type="SUPFAM" id="SSF52540">
    <property type="entry name" value="P-loop containing nucleoside triphosphate hydrolases"/>
    <property type="match status" value="1"/>
</dbReference>
<keyword evidence="4" id="KW-0547">Nucleotide-binding</keyword>
<dbReference type="AlphaFoldDB" id="A0AA88QVK6"/>
<keyword evidence="5" id="KW-0611">Plant defense</keyword>
<dbReference type="InterPro" id="IPR002182">
    <property type="entry name" value="NB-ARC"/>
</dbReference>
<dbReference type="Pfam" id="PF00931">
    <property type="entry name" value="NB-ARC"/>
    <property type="match status" value="2"/>
</dbReference>
<evidence type="ECO:0000313" key="11">
    <source>
        <dbReference type="EMBL" id="KAK2975732.1"/>
    </source>
</evidence>
<dbReference type="InterPro" id="IPR036388">
    <property type="entry name" value="WH-like_DNA-bd_sf"/>
</dbReference>
<dbReference type="Pfam" id="PF18052">
    <property type="entry name" value="Rx_N"/>
    <property type="match status" value="1"/>
</dbReference>
<dbReference type="Gene3D" id="1.10.10.10">
    <property type="entry name" value="Winged helix-like DNA-binding domain superfamily/Winged helix DNA-binding domain"/>
    <property type="match status" value="1"/>
</dbReference>
<proteinExistence type="inferred from homology"/>
<evidence type="ECO:0000259" key="9">
    <source>
        <dbReference type="Pfam" id="PF23559"/>
    </source>
</evidence>
<keyword evidence="6" id="KW-0067">ATP-binding</keyword>
<evidence type="ECO:0000256" key="4">
    <source>
        <dbReference type="ARBA" id="ARBA00022741"/>
    </source>
</evidence>
<feature type="domain" description="Disease resistance R13L4/SHOC-2-like LRR" evidence="10">
    <location>
        <begin position="535"/>
        <end position="751"/>
    </location>
</feature>
<dbReference type="PROSITE" id="PS51450">
    <property type="entry name" value="LRR"/>
    <property type="match status" value="1"/>
</dbReference>
<dbReference type="SUPFAM" id="SSF52058">
    <property type="entry name" value="L domain-like"/>
    <property type="match status" value="1"/>
</dbReference>
<comment type="caution">
    <text evidence="11">The sequence shown here is derived from an EMBL/GenBank/DDBJ whole genome shotgun (WGS) entry which is preliminary data.</text>
</comment>
<evidence type="ECO:0000256" key="1">
    <source>
        <dbReference type="ARBA" id="ARBA00008894"/>
    </source>
</evidence>
<sequence length="784" mass="89627">MAEEFAFMIAQSLLEKLGSLALEELFLASGVKSEARKIEDTLSVIKAVLLDAEEKQEKNHQVREWLTQLKAILHDAEVALDEFEVEALRQRVPNRSAVVKVRRFFSCSPLTFRCKMGRKFKEIRENIVWANSLQKDFHFEELKDWRTESIRDEADYFRGTSHCIGRDDDRKKIINLLMRPNHDEHVSIVSIVGAGGLGKSTLADVVYNDERVVEKFQLRVWNDCNHQCWEQLKARLRDTLSAKRFLLVLDDVWKEVVRKWDDMKHWLMSGAYGSMIIVTTRDQSVSSATAPTFTHYLKGLSGENSLALLIKWAFGEGHKEKYQSLLGIGKEIVNKCKGVPLDIRTIGSLLYMKTEKDDWLSANNSDTWDSVQTEVNVTPALKLSYKLLPSYLKPCFAICSIFPKGHLFYSTELIYLWMGLGLIRKNQNSELEDIGYGYLRELWSTSFFQDVEEEVFYYRFKMHDVLHDLALWVTRSECSIVTNVDSLEVPEKVRHAYINSSVRENVQEFLKAKNLQTIKVFQEVAPTYSKSFLETSISRFKLLRVLDIKYSAFESLPSSIGSLKHLRYLDLSGNRRIKSLPNSVCKLQSLQTLEFVGCVGLEKLPKDFGNLISLRYLSLTTHESSLPSKAFRSLTSLRSLMIVGCPNLEYLFDNGTGSQQSLTTLRALYIENCTSLVSLPKVIRDLGKLKNLFISSCENLNLIMEEEEGGTQGGGGLRSLQFLGIERLPKVVALPRWLLSEAAGTLRRLRIVECPELQSLPVRMNYLIQLKGPHISNCPKLIIR</sequence>